<dbReference type="EMBL" id="JARPUR010000004">
    <property type="protein sequence ID" value="KAK4878228.1"/>
    <property type="molecule type" value="Genomic_DNA"/>
</dbReference>
<dbReference type="GO" id="GO:0051246">
    <property type="term" value="P:regulation of protein metabolic process"/>
    <property type="evidence" value="ECO:0007669"/>
    <property type="project" value="UniProtKB-ARBA"/>
</dbReference>
<evidence type="ECO:0000256" key="3">
    <source>
        <dbReference type="ARBA" id="ARBA00010161"/>
    </source>
</evidence>
<evidence type="ECO:0000259" key="14">
    <source>
        <dbReference type="Pfam" id="PF10488"/>
    </source>
</evidence>
<evidence type="ECO:0000256" key="5">
    <source>
        <dbReference type="ARBA" id="ARBA00019072"/>
    </source>
</evidence>
<sequence length="268" mass="30897">MGSQKLPSVTKTLDFNNMKQGYLKGPLDLFSRLNFSVFNSNKTFDYSKQAHDSYTPNCHRVDIVCNNTAPQIHTMTPTEAPKKHKQSRKKRNKKRRGTKHQKHMGDKTVRMDDHSVGASSAVVDGDTVDGCLSPRRVNFRCRLPSECESEDSFIVFEDESNCFGDDRHSDGSETDTNDTECSFQDQSDAGCDNLTTKMVRFADAEQLCEIHPMIKWSYAYRKARKGPWEQHALDRMRFQNRINNAKLVLDYVLQPAHRSQIYKDRFKE</sequence>
<keyword evidence="6" id="KW-0945">Host-virus interaction</keyword>
<evidence type="ECO:0000313" key="15">
    <source>
        <dbReference type="EMBL" id="KAK4878228.1"/>
    </source>
</evidence>
<name>A0AAN7P880_9COLE</name>
<dbReference type="InterPro" id="IPR051254">
    <property type="entry name" value="PPP1R15"/>
</dbReference>
<protein>
    <recommendedName>
        <fullName evidence="5">Protein DP71L</fullName>
    </recommendedName>
    <alternativeName>
        <fullName evidence="12">MyD116 homolog</fullName>
    </alternativeName>
</protein>
<dbReference type="Proteomes" id="UP001353858">
    <property type="component" value="Unassembled WGS sequence"/>
</dbReference>
<dbReference type="GO" id="GO:0019888">
    <property type="term" value="F:protein phosphatase regulator activity"/>
    <property type="evidence" value="ECO:0007669"/>
    <property type="project" value="TreeGrafter"/>
</dbReference>
<dbReference type="AlphaFoldDB" id="A0AAN7P880"/>
<evidence type="ECO:0000256" key="13">
    <source>
        <dbReference type="SAM" id="MobiDB-lite"/>
    </source>
</evidence>
<dbReference type="InterPro" id="IPR019523">
    <property type="entry name" value="Prot_Pase1_reg-su15A/B_C"/>
</dbReference>
<keyword evidence="10" id="KW-0922">Interferon antiviral system evasion</keyword>
<evidence type="ECO:0000256" key="10">
    <source>
        <dbReference type="ARBA" id="ARBA00023258"/>
    </source>
</evidence>
<dbReference type="PANTHER" id="PTHR16489">
    <property type="entry name" value="GH11727P"/>
    <property type="match status" value="1"/>
</dbReference>
<dbReference type="GO" id="GO:0005783">
    <property type="term" value="C:endoplasmic reticulum"/>
    <property type="evidence" value="ECO:0007669"/>
    <property type="project" value="TreeGrafter"/>
</dbReference>
<proteinExistence type="inferred from homology"/>
<keyword evidence="11" id="KW-0899">Viral immunoevasion</keyword>
<evidence type="ECO:0000256" key="2">
    <source>
        <dbReference type="ARBA" id="ARBA00007512"/>
    </source>
</evidence>
<dbReference type="PANTHER" id="PTHR16489:SF12">
    <property type="entry name" value="GH11727P"/>
    <property type="match status" value="1"/>
</dbReference>
<keyword evidence="16" id="KW-1185">Reference proteome</keyword>
<evidence type="ECO:0000256" key="7">
    <source>
        <dbReference type="ARBA" id="ARBA00022632"/>
    </source>
</evidence>
<comment type="similarity">
    <text evidence="2">Belongs to the asfivirus DP71L family.</text>
</comment>
<dbReference type="Pfam" id="PF10488">
    <property type="entry name" value="PP1c_bdg"/>
    <property type="match status" value="1"/>
</dbReference>
<keyword evidence="8" id="KW-1114">Inhibition of host interferon signaling pathway by virus</keyword>
<evidence type="ECO:0000256" key="12">
    <source>
        <dbReference type="ARBA" id="ARBA00031298"/>
    </source>
</evidence>
<comment type="caution">
    <text evidence="15">The sequence shown here is derived from an EMBL/GenBank/DDBJ whole genome shotgun (WGS) entry which is preliminary data.</text>
</comment>
<dbReference type="GO" id="GO:0039502">
    <property type="term" value="P:symbiont-mediated suppression of host type I interferon-mediated signaling pathway"/>
    <property type="evidence" value="ECO:0007669"/>
    <property type="project" value="UniProtKB-KW"/>
</dbReference>
<feature type="domain" description="Protein phosphatase 1 regulatory subunit 15A/B C-terminal" evidence="14">
    <location>
        <begin position="222"/>
        <end position="263"/>
    </location>
</feature>
<dbReference type="GO" id="GO:0034976">
    <property type="term" value="P:response to endoplasmic reticulum stress"/>
    <property type="evidence" value="ECO:0007669"/>
    <property type="project" value="TreeGrafter"/>
</dbReference>
<evidence type="ECO:0000256" key="1">
    <source>
        <dbReference type="ARBA" id="ARBA00003756"/>
    </source>
</evidence>
<comment type="similarity">
    <text evidence="3">Belongs to the PPP1R15 family.</text>
</comment>
<dbReference type="GO" id="GO:0000164">
    <property type="term" value="C:protein phosphatase type 1 complex"/>
    <property type="evidence" value="ECO:0007669"/>
    <property type="project" value="TreeGrafter"/>
</dbReference>
<comment type="subunit">
    <text evidence="4">Interacts (via C-terminus) with host PPP1CB.</text>
</comment>
<comment type="function">
    <text evidence="1">Interacts with the host phosphatase PP1 catalytic subunit (PPP1CB) and recruits it to dephosphorylate EIF2S1/eIF2alpha and therefore restores the host translation that has been shut-down by the host. Also inhibits the EIF2S1/eIF2alpha-ATF4-DDIT3/CHOP pathway.</text>
</comment>
<keyword evidence="9" id="KW-0426">Late protein</keyword>
<evidence type="ECO:0000256" key="4">
    <source>
        <dbReference type="ARBA" id="ARBA00011204"/>
    </source>
</evidence>
<evidence type="ECO:0000256" key="6">
    <source>
        <dbReference type="ARBA" id="ARBA00022581"/>
    </source>
</evidence>
<keyword evidence="7" id="KW-1090">Inhibition of host innate immune response by virus</keyword>
<evidence type="ECO:0000313" key="16">
    <source>
        <dbReference type="Proteomes" id="UP001353858"/>
    </source>
</evidence>
<accession>A0AAN7P880</accession>
<evidence type="ECO:0000256" key="11">
    <source>
        <dbReference type="ARBA" id="ARBA00023280"/>
    </source>
</evidence>
<gene>
    <name evidence="15" type="ORF">RN001_010734</name>
</gene>
<evidence type="ECO:0000256" key="8">
    <source>
        <dbReference type="ARBA" id="ARBA00022830"/>
    </source>
</evidence>
<reference evidence="16" key="1">
    <citation type="submission" date="2023-01" db="EMBL/GenBank/DDBJ databases">
        <title>Key to firefly adult light organ development and bioluminescence: homeobox transcription factors regulate luciferase expression and transportation to peroxisome.</title>
        <authorList>
            <person name="Fu X."/>
        </authorList>
    </citation>
    <scope>NUCLEOTIDE SEQUENCE [LARGE SCALE GENOMIC DNA]</scope>
</reference>
<evidence type="ECO:0000256" key="9">
    <source>
        <dbReference type="ARBA" id="ARBA00022921"/>
    </source>
</evidence>
<organism evidence="15 16">
    <name type="scientific">Aquatica leii</name>
    <dbReference type="NCBI Taxonomy" id="1421715"/>
    <lineage>
        <taxon>Eukaryota</taxon>
        <taxon>Metazoa</taxon>
        <taxon>Ecdysozoa</taxon>
        <taxon>Arthropoda</taxon>
        <taxon>Hexapoda</taxon>
        <taxon>Insecta</taxon>
        <taxon>Pterygota</taxon>
        <taxon>Neoptera</taxon>
        <taxon>Endopterygota</taxon>
        <taxon>Coleoptera</taxon>
        <taxon>Polyphaga</taxon>
        <taxon>Elateriformia</taxon>
        <taxon>Elateroidea</taxon>
        <taxon>Lampyridae</taxon>
        <taxon>Luciolinae</taxon>
        <taxon>Aquatica</taxon>
    </lineage>
</organism>
<feature type="region of interest" description="Disordered" evidence="13">
    <location>
        <begin position="72"/>
        <end position="106"/>
    </location>
</feature>
<feature type="compositionally biased region" description="Basic residues" evidence="13">
    <location>
        <begin position="82"/>
        <end position="102"/>
    </location>
</feature>